<comment type="caution">
    <text evidence="4">The sequence shown here is derived from an EMBL/GenBank/DDBJ whole genome shotgun (WGS) entry which is preliminary data.</text>
</comment>
<dbReference type="InterPro" id="IPR000551">
    <property type="entry name" value="MerR-type_HTH_dom"/>
</dbReference>
<gene>
    <name evidence="4" type="ORF">DC3_17970</name>
</gene>
<keyword evidence="5" id="KW-1185">Reference proteome</keyword>
<dbReference type="SMART" id="SM00871">
    <property type="entry name" value="AraC_E_bind"/>
    <property type="match status" value="1"/>
</dbReference>
<evidence type="ECO:0000313" key="4">
    <source>
        <dbReference type="EMBL" id="GEM46162.1"/>
    </source>
</evidence>
<dbReference type="Pfam" id="PF13411">
    <property type="entry name" value="MerR_1"/>
    <property type="match status" value="1"/>
</dbReference>
<organism evidence="4 5">
    <name type="scientific">Deinococcus cellulosilyticus (strain DSM 18568 / NBRC 106333 / KACC 11606 / 5516J-15)</name>
    <dbReference type="NCBI Taxonomy" id="1223518"/>
    <lineage>
        <taxon>Bacteria</taxon>
        <taxon>Thermotogati</taxon>
        <taxon>Deinococcota</taxon>
        <taxon>Deinococci</taxon>
        <taxon>Deinococcales</taxon>
        <taxon>Deinococcaceae</taxon>
        <taxon>Deinococcus</taxon>
    </lineage>
</organism>
<dbReference type="InterPro" id="IPR009061">
    <property type="entry name" value="DNA-bd_dom_put_sf"/>
</dbReference>
<dbReference type="InterPro" id="IPR047057">
    <property type="entry name" value="MerR_fam"/>
</dbReference>
<feature type="coiled-coil region" evidence="2">
    <location>
        <begin position="80"/>
        <end position="107"/>
    </location>
</feature>
<accession>A0A511N004</accession>
<evidence type="ECO:0000313" key="5">
    <source>
        <dbReference type="Proteomes" id="UP000321306"/>
    </source>
</evidence>
<keyword evidence="2" id="KW-0175">Coiled coil</keyword>
<dbReference type="SUPFAM" id="SSF55136">
    <property type="entry name" value="Probable bacterial effector-binding domain"/>
    <property type="match status" value="1"/>
</dbReference>
<dbReference type="InterPro" id="IPR029442">
    <property type="entry name" value="GyrI-like"/>
</dbReference>
<dbReference type="GO" id="GO:0003700">
    <property type="term" value="F:DNA-binding transcription factor activity"/>
    <property type="evidence" value="ECO:0007669"/>
    <property type="project" value="InterPro"/>
</dbReference>
<evidence type="ECO:0000256" key="2">
    <source>
        <dbReference type="SAM" id="Coils"/>
    </source>
</evidence>
<dbReference type="RefSeq" id="WP_146883976.1">
    <property type="nucleotide sequence ID" value="NZ_BJXB01000006.1"/>
</dbReference>
<dbReference type="EMBL" id="BJXB01000006">
    <property type="protein sequence ID" value="GEM46162.1"/>
    <property type="molecule type" value="Genomic_DNA"/>
</dbReference>
<proteinExistence type="predicted"/>
<sequence length="265" mass="30189">MRPLVPIGRFSQVTRISVSLLRHYDEIGLLKPAHIEPSGYRYYSLSQAQDAERIRWLRSLDFSLEAIRDLLQIQDPLELQRRMQQHRDQLEKELVQLQQKIAALEEPPHLLLSRHEVFVREEEGWHAITHTETSTFLQIQQNLGALFASLYRRAADLNLRPNGAPFLMYHDQEFREEDLTVEAGIPVVAPSKDCPEVQMFPTGLVLHTLHSGPYDALSGAYTALLEGMQGLGHGPAGPPREVYLIGPSQVAAAQQYRTEVCWPIR</sequence>
<dbReference type="Pfam" id="PF06445">
    <property type="entry name" value="GyrI-like"/>
    <property type="match status" value="1"/>
</dbReference>
<dbReference type="PROSITE" id="PS50937">
    <property type="entry name" value="HTH_MERR_2"/>
    <property type="match status" value="1"/>
</dbReference>
<name>A0A511N004_DEIC1</name>
<dbReference type="PANTHER" id="PTHR30204:SF97">
    <property type="entry name" value="MERR FAMILY REGULATORY PROTEIN"/>
    <property type="match status" value="1"/>
</dbReference>
<evidence type="ECO:0000259" key="3">
    <source>
        <dbReference type="PROSITE" id="PS50937"/>
    </source>
</evidence>
<feature type="domain" description="HTH merR-type" evidence="3">
    <location>
        <begin position="4"/>
        <end position="73"/>
    </location>
</feature>
<dbReference type="CDD" id="cd01107">
    <property type="entry name" value="HTH_BmrR"/>
    <property type="match status" value="1"/>
</dbReference>
<dbReference type="Proteomes" id="UP000321306">
    <property type="component" value="Unassembled WGS sequence"/>
</dbReference>
<keyword evidence="1" id="KW-0238">DNA-binding</keyword>
<dbReference type="PANTHER" id="PTHR30204">
    <property type="entry name" value="REDOX-CYCLING DRUG-SENSING TRANSCRIPTIONAL ACTIVATOR SOXR"/>
    <property type="match status" value="1"/>
</dbReference>
<dbReference type="InterPro" id="IPR010499">
    <property type="entry name" value="AraC_E-bd"/>
</dbReference>
<evidence type="ECO:0000256" key="1">
    <source>
        <dbReference type="ARBA" id="ARBA00023125"/>
    </source>
</evidence>
<dbReference type="GO" id="GO:0003677">
    <property type="term" value="F:DNA binding"/>
    <property type="evidence" value="ECO:0007669"/>
    <property type="project" value="UniProtKB-KW"/>
</dbReference>
<protein>
    <submittedName>
        <fullName evidence="4">MerR family transcriptional regulator</fullName>
    </submittedName>
</protein>
<dbReference type="Gene3D" id="1.10.1660.10">
    <property type="match status" value="1"/>
</dbReference>
<reference evidence="4 5" key="1">
    <citation type="submission" date="2019-07" db="EMBL/GenBank/DDBJ databases">
        <title>Whole genome shotgun sequence of Deinococcus cellulosilyticus NBRC 106333.</title>
        <authorList>
            <person name="Hosoyama A."/>
            <person name="Uohara A."/>
            <person name="Ohji S."/>
            <person name="Ichikawa N."/>
        </authorList>
    </citation>
    <scope>NUCLEOTIDE SEQUENCE [LARGE SCALE GENOMIC DNA]</scope>
    <source>
        <strain evidence="4 5">NBRC 106333</strain>
    </source>
</reference>
<dbReference type="PROSITE" id="PS00552">
    <property type="entry name" value="HTH_MERR_1"/>
    <property type="match status" value="1"/>
</dbReference>
<dbReference type="SMART" id="SM00422">
    <property type="entry name" value="HTH_MERR"/>
    <property type="match status" value="1"/>
</dbReference>
<dbReference type="SUPFAM" id="SSF46955">
    <property type="entry name" value="Putative DNA-binding domain"/>
    <property type="match status" value="1"/>
</dbReference>
<dbReference type="InterPro" id="IPR011256">
    <property type="entry name" value="Reg_factor_effector_dom_sf"/>
</dbReference>
<dbReference type="OrthoDB" id="9773308at2"/>
<dbReference type="Gene3D" id="3.20.80.10">
    <property type="entry name" value="Regulatory factor, effector binding domain"/>
    <property type="match status" value="1"/>
</dbReference>
<dbReference type="AlphaFoldDB" id="A0A511N004"/>